<dbReference type="EMBL" id="BSPD01000033">
    <property type="protein sequence ID" value="GLS25691.1"/>
    <property type="molecule type" value="Genomic_DNA"/>
</dbReference>
<evidence type="ECO:0000256" key="4">
    <source>
        <dbReference type="RuleBase" id="RU003682"/>
    </source>
</evidence>
<keyword evidence="2 4" id="KW-0479">Metal-binding</keyword>
<comment type="similarity">
    <text evidence="1 4">Belongs to the iron/ascorbate-dependent oxidoreductase family.</text>
</comment>
<keyword evidence="7" id="KW-1185">Reference proteome</keyword>
<keyword evidence="4" id="KW-0560">Oxidoreductase</keyword>
<dbReference type="PANTHER" id="PTHR47991">
    <property type="entry name" value="OXOGLUTARATE/IRON-DEPENDENT DIOXYGENASE"/>
    <property type="match status" value="1"/>
</dbReference>
<dbReference type="InterPro" id="IPR050295">
    <property type="entry name" value="Plant_2OG-oxidoreductases"/>
</dbReference>
<proteinExistence type="inferred from homology"/>
<organism evidence="6 7">
    <name type="scientific">Marinibactrum halimedae</name>
    <dbReference type="NCBI Taxonomy" id="1444977"/>
    <lineage>
        <taxon>Bacteria</taxon>
        <taxon>Pseudomonadati</taxon>
        <taxon>Pseudomonadota</taxon>
        <taxon>Gammaproteobacteria</taxon>
        <taxon>Cellvibrionales</taxon>
        <taxon>Cellvibrionaceae</taxon>
        <taxon>Marinibactrum</taxon>
    </lineage>
</organism>
<feature type="domain" description="Fe2OG dioxygenase" evidence="5">
    <location>
        <begin position="167"/>
        <end position="271"/>
    </location>
</feature>
<reference evidence="6 7" key="1">
    <citation type="journal article" date="2014" name="Int. J. Syst. Evol. Microbiol.">
        <title>Complete genome sequence of Corynebacterium casei LMG S-19264T (=DSM 44701T), isolated from a smear-ripened cheese.</title>
        <authorList>
            <consortium name="US DOE Joint Genome Institute (JGI-PGF)"/>
            <person name="Walter F."/>
            <person name="Albersmeier A."/>
            <person name="Kalinowski J."/>
            <person name="Ruckert C."/>
        </authorList>
    </citation>
    <scope>NUCLEOTIDE SEQUENCE [LARGE SCALE GENOMIC DNA]</scope>
    <source>
        <strain evidence="6 7">NBRC 110095</strain>
    </source>
</reference>
<gene>
    <name evidence="6" type="ORF">GCM10007877_14050</name>
</gene>
<evidence type="ECO:0000256" key="2">
    <source>
        <dbReference type="ARBA" id="ARBA00022723"/>
    </source>
</evidence>
<dbReference type="GO" id="GO:0016491">
    <property type="term" value="F:oxidoreductase activity"/>
    <property type="evidence" value="ECO:0007669"/>
    <property type="project" value="UniProtKB-KW"/>
</dbReference>
<evidence type="ECO:0000313" key="7">
    <source>
        <dbReference type="Proteomes" id="UP001156870"/>
    </source>
</evidence>
<sequence length="316" mass="35190">MTDSYGVPTLDLSQWGSESQSSFIQALMKGLETFGFVVIKNHGIQPSLLDKAYQQSKALFELDETEKLQYSIESSQRGYTAFGREHAKDNPIGDLKEYWHIGPELSEDSPYLNEYPKNFWPTSLPSFQPALSSLYAELDRVSQILLAAIGKGLNVEDGFFKQLTHDGNTVMRLIHYPPVENGAPTGAMRAAPHADINLITLLIGASSEGLELLDKNGEWLPINNAPDEIVVDTGDMMARLTNEQLPSTVHRVVNPKDLSQARYSMPFFVHPHNSASLVSLPQCLKGEPPKHEPITAGDFLHQRLRENGFLKESEDN</sequence>
<evidence type="ECO:0000259" key="5">
    <source>
        <dbReference type="PROSITE" id="PS51471"/>
    </source>
</evidence>
<dbReference type="PRINTS" id="PR00682">
    <property type="entry name" value="IPNSYNTHASE"/>
</dbReference>
<evidence type="ECO:0000313" key="6">
    <source>
        <dbReference type="EMBL" id="GLS25691.1"/>
    </source>
</evidence>
<dbReference type="GO" id="GO:0046872">
    <property type="term" value="F:metal ion binding"/>
    <property type="evidence" value="ECO:0007669"/>
    <property type="project" value="UniProtKB-KW"/>
</dbReference>
<dbReference type="InterPro" id="IPR027443">
    <property type="entry name" value="IPNS-like_sf"/>
</dbReference>
<dbReference type="SUPFAM" id="SSF51197">
    <property type="entry name" value="Clavaminate synthase-like"/>
    <property type="match status" value="1"/>
</dbReference>
<dbReference type="Gene3D" id="2.60.120.330">
    <property type="entry name" value="B-lactam Antibiotic, Isopenicillin N Synthase, Chain"/>
    <property type="match status" value="1"/>
</dbReference>
<dbReference type="AlphaFoldDB" id="A0AA37T8A2"/>
<dbReference type="PROSITE" id="PS51471">
    <property type="entry name" value="FE2OG_OXY"/>
    <property type="match status" value="1"/>
</dbReference>
<dbReference type="Proteomes" id="UP001156870">
    <property type="component" value="Unassembled WGS sequence"/>
</dbReference>
<evidence type="ECO:0000256" key="1">
    <source>
        <dbReference type="ARBA" id="ARBA00008056"/>
    </source>
</evidence>
<dbReference type="Pfam" id="PF03171">
    <property type="entry name" value="2OG-FeII_Oxy"/>
    <property type="match status" value="1"/>
</dbReference>
<accession>A0AA37T8A2</accession>
<comment type="caution">
    <text evidence="6">The sequence shown here is derived from an EMBL/GenBank/DDBJ whole genome shotgun (WGS) entry which is preliminary data.</text>
</comment>
<dbReference type="RefSeq" id="WP_232594253.1">
    <property type="nucleotide sequence ID" value="NZ_BSPD01000033.1"/>
</dbReference>
<dbReference type="InterPro" id="IPR005123">
    <property type="entry name" value="Oxoglu/Fe-dep_dioxygenase_dom"/>
</dbReference>
<dbReference type="InterPro" id="IPR044861">
    <property type="entry name" value="IPNS-like_FE2OG_OXY"/>
</dbReference>
<name>A0AA37T8A2_9GAMM</name>
<keyword evidence="3 4" id="KW-0408">Iron</keyword>
<protein>
    <submittedName>
        <fullName evidence="6">Oxidoreductase</fullName>
    </submittedName>
</protein>
<dbReference type="InterPro" id="IPR026992">
    <property type="entry name" value="DIOX_N"/>
</dbReference>
<dbReference type="Pfam" id="PF14226">
    <property type="entry name" value="DIOX_N"/>
    <property type="match status" value="1"/>
</dbReference>
<evidence type="ECO:0000256" key="3">
    <source>
        <dbReference type="ARBA" id="ARBA00023004"/>
    </source>
</evidence>